<organism evidence="1 2">
    <name type="scientific">Xylanibacter ruminicola</name>
    <name type="common">Prevotella ruminicola</name>
    <dbReference type="NCBI Taxonomy" id="839"/>
    <lineage>
        <taxon>Bacteria</taxon>
        <taxon>Pseudomonadati</taxon>
        <taxon>Bacteroidota</taxon>
        <taxon>Bacteroidia</taxon>
        <taxon>Bacteroidales</taxon>
        <taxon>Prevotellaceae</taxon>
        <taxon>Xylanibacter</taxon>
    </lineage>
</organism>
<dbReference type="AlphaFoldDB" id="A0A1M7D2R3"/>
<proteinExistence type="predicted"/>
<gene>
    <name evidence="1" type="ORF">SAMN04488494_0608</name>
</gene>
<sequence length="124" mass="14340">MRKVVISNPRYPHYIRIVRSVVSDWLDDEESEQDFIVYAGPGRSFTDTTTTGDKMVDVNKRKCSIPVRFDVWGAEAESVKLVPMSGDKVYVIKGNIREEWEVKDFEPDNDRSVVYGEMNRNSDM</sequence>
<dbReference type="OrthoDB" id="1030256at2"/>
<reference evidence="1 2" key="1">
    <citation type="submission" date="2016-11" db="EMBL/GenBank/DDBJ databases">
        <authorList>
            <person name="Jaros S."/>
            <person name="Januszkiewicz K."/>
            <person name="Wedrychowicz H."/>
        </authorList>
    </citation>
    <scope>NUCLEOTIDE SEQUENCE [LARGE SCALE GENOMIC DNA]</scope>
    <source>
        <strain evidence="1 2">BPI-34</strain>
    </source>
</reference>
<evidence type="ECO:0000313" key="1">
    <source>
        <dbReference type="EMBL" id="SHL73750.1"/>
    </source>
</evidence>
<dbReference type="RefSeq" id="WP_073042667.1">
    <property type="nucleotide sequence ID" value="NZ_FRCJ01000001.1"/>
</dbReference>
<dbReference type="EMBL" id="FRCJ01000001">
    <property type="protein sequence ID" value="SHL73750.1"/>
    <property type="molecule type" value="Genomic_DNA"/>
</dbReference>
<name>A0A1M7D2R3_XYLRU</name>
<protein>
    <submittedName>
        <fullName evidence="1">Uncharacterized protein</fullName>
    </submittedName>
</protein>
<accession>A0A1M7D2R3</accession>
<dbReference type="Proteomes" id="UP000184280">
    <property type="component" value="Unassembled WGS sequence"/>
</dbReference>
<evidence type="ECO:0000313" key="2">
    <source>
        <dbReference type="Proteomes" id="UP000184280"/>
    </source>
</evidence>